<organism evidence="2 3">
    <name type="scientific">Fusarium piperis</name>
    <dbReference type="NCBI Taxonomy" id="1435070"/>
    <lineage>
        <taxon>Eukaryota</taxon>
        <taxon>Fungi</taxon>
        <taxon>Dikarya</taxon>
        <taxon>Ascomycota</taxon>
        <taxon>Pezizomycotina</taxon>
        <taxon>Sordariomycetes</taxon>
        <taxon>Hypocreomycetidae</taxon>
        <taxon>Hypocreales</taxon>
        <taxon>Nectriaceae</taxon>
        <taxon>Fusarium</taxon>
        <taxon>Fusarium solani species complex</taxon>
    </lineage>
</organism>
<evidence type="ECO:0008006" key="4">
    <source>
        <dbReference type="Google" id="ProtNLM"/>
    </source>
</evidence>
<dbReference type="AlphaFoldDB" id="A0A9W8WHP6"/>
<keyword evidence="3" id="KW-1185">Reference proteome</keyword>
<reference evidence="2" key="1">
    <citation type="submission" date="2022-10" db="EMBL/GenBank/DDBJ databases">
        <title>Tapping the CABI collections for fungal endophytes: first genome assemblies for Collariella, Neodidymelliopsis, Ascochyta clinopodiicola, Didymella pomorum, Didymosphaeria variabile, Neocosmospora piperis and Neocucurbitaria cava.</title>
        <authorList>
            <person name="Hill R."/>
        </authorList>
    </citation>
    <scope>NUCLEOTIDE SEQUENCE</scope>
    <source>
        <strain evidence="2">IMI 366586</strain>
    </source>
</reference>
<accession>A0A9W8WHP6</accession>
<keyword evidence="1" id="KW-0812">Transmembrane</keyword>
<feature type="transmembrane region" description="Helical" evidence="1">
    <location>
        <begin position="53"/>
        <end position="70"/>
    </location>
</feature>
<sequence>MGWVLHATEEAERASEWRKIIAICVVLGVIASAVVVARLYIRYKNRGLANDDWVSLVSMVFSIIYSAMCIA</sequence>
<keyword evidence="1" id="KW-1133">Transmembrane helix</keyword>
<comment type="caution">
    <text evidence="2">The sequence shown here is derived from an EMBL/GenBank/DDBJ whole genome shotgun (WGS) entry which is preliminary data.</text>
</comment>
<dbReference type="EMBL" id="JAPEUR010000046">
    <property type="protein sequence ID" value="KAJ4325940.1"/>
    <property type="molecule type" value="Genomic_DNA"/>
</dbReference>
<feature type="non-terminal residue" evidence="2">
    <location>
        <position position="71"/>
    </location>
</feature>
<gene>
    <name evidence="2" type="ORF">N0V84_003327</name>
</gene>
<dbReference type="Proteomes" id="UP001140502">
    <property type="component" value="Unassembled WGS sequence"/>
</dbReference>
<evidence type="ECO:0000256" key="1">
    <source>
        <dbReference type="SAM" id="Phobius"/>
    </source>
</evidence>
<dbReference type="OrthoDB" id="5273647at2759"/>
<keyword evidence="1" id="KW-0472">Membrane</keyword>
<evidence type="ECO:0000313" key="2">
    <source>
        <dbReference type="EMBL" id="KAJ4325940.1"/>
    </source>
</evidence>
<protein>
    <recommendedName>
        <fullName evidence="4">Integral membrane protein</fullName>
    </recommendedName>
</protein>
<proteinExistence type="predicted"/>
<evidence type="ECO:0000313" key="3">
    <source>
        <dbReference type="Proteomes" id="UP001140502"/>
    </source>
</evidence>
<name>A0A9W8WHP6_9HYPO</name>
<feature type="transmembrane region" description="Helical" evidence="1">
    <location>
        <begin position="20"/>
        <end position="41"/>
    </location>
</feature>